<dbReference type="InterPro" id="IPR036259">
    <property type="entry name" value="MFS_trans_sf"/>
</dbReference>
<keyword evidence="2" id="KW-0813">Transport</keyword>
<dbReference type="RefSeq" id="WP_036174631.1">
    <property type="nucleotide sequence ID" value="NZ_AVCZ01000010.1"/>
</dbReference>
<comment type="caution">
    <text evidence="9">The sequence shown here is derived from an EMBL/GenBank/DDBJ whole genome shotgun (WGS) entry which is preliminary data.</text>
</comment>
<feature type="transmembrane region" description="Helical" evidence="7">
    <location>
        <begin position="210"/>
        <end position="230"/>
    </location>
</feature>
<feature type="transmembrane region" description="Helical" evidence="7">
    <location>
        <begin position="5"/>
        <end position="25"/>
    </location>
</feature>
<evidence type="ECO:0000256" key="1">
    <source>
        <dbReference type="ARBA" id="ARBA00004651"/>
    </source>
</evidence>
<sequence>MPKSIWLLVIGMLVNNIGSSLIWPINTIYMHDHLGQSLTVAGLILLINSGAGVLGSLIGGYLFDRIGGYKSIMLGIGITTLALTGLTFWHGWPHYVIFLTIMGFGSGIVFPSMFAMVGMLWPEGGRRGFNTMYIAQNVGVAIGPALAGPIAQFSFTYIFMSNLAMYIIFFMIAFFGYRNLETHTLSRKKEEREDLVKDNENGKRKDKATFYSLLIVSSVFLLATIAYSQWASTMSTHMQGLGISLQEYGLLWTINGLIIITIQPLVSPILNRYEHKIKKQLVIGVIIMMLSFVVIQFAESFTIFAVAMVIITLGEILVWPAIPAIASRLSPKGLEGMYQGIVTSAGSIGRMIGPFFGGIMVDQFNMEILVWVLCLIFIIAIIPCLLYDRPLK</sequence>
<feature type="transmembrane region" description="Helical" evidence="7">
    <location>
        <begin position="157"/>
        <end position="177"/>
    </location>
</feature>
<evidence type="ECO:0000256" key="3">
    <source>
        <dbReference type="ARBA" id="ARBA00022475"/>
    </source>
</evidence>
<feature type="transmembrane region" description="Helical" evidence="7">
    <location>
        <begin position="250"/>
        <end position="269"/>
    </location>
</feature>
<feature type="transmembrane region" description="Helical" evidence="7">
    <location>
        <begin position="37"/>
        <end position="63"/>
    </location>
</feature>
<dbReference type="InterPro" id="IPR020846">
    <property type="entry name" value="MFS_dom"/>
</dbReference>
<dbReference type="InterPro" id="IPR050171">
    <property type="entry name" value="MFS_Transporters"/>
</dbReference>
<dbReference type="SUPFAM" id="SSF103473">
    <property type="entry name" value="MFS general substrate transporter"/>
    <property type="match status" value="1"/>
</dbReference>
<reference evidence="9 10" key="1">
    <citation type="submission" date="2014-02" db="EMBL/GenBank/DDBJ databases">
        <title>Draft genome sequence of Lysinibacillus massiliensis CCUG 49529.</title>
        <authorList>
            <person name="Zhang F."/>
            <person name="Wang G."/>
            <person name="Zhang L."/>
        </authorList>
    </citation>
    <scope>NUCLEOTIDE SEQUENCE [LARGE SCALE GENOMIC DNA]</scope>
    <source>
        <strain evidence="9 10">CCUG 49529</strain>
    </source>
</reference>
<proteinExistence type="predicted"/>
<evidence type="ECO:0000313" key="10">
    <source>
        <dbReference type="Proteomes" id="UP000030595"/>
    </source>
</evidence>
<keyword evidence="10" id="KW-1185">Reference proteome</keyword>
<dbReference type="Gene3D" id="1.20.1250.20">
    <property type="entry name" value="MFS general substrate transporter like domains"/>
    <property type="match status" value="1"/>
</dbReference>
<dbReference type="Proteomes" id="UP000030595">
    <property type="component" value="Unassembled WGS sequence"/>
</dbReference>
<dbReference type="Pfam" id="PF07690">
    <property type="entry name" value="MFS_1"/>
    <property type="match status" value="1"/>
</dbReference>
<dbReference type="AlphaFoldDB" id="A0A0A3J7C2"/>
<feature type="domain" description="Major facilitator superfamily (MFS) profile" evidence="8">
    <location>
        <begin position="4"/>
        <end position="392"/>
    </location>
</feature>
<evidence type="ECO:0000313" key="9">
    <source>
        <dbReference type="EMBL" id="KGR91093.1"/>
    </source>
</evidence>
<feature type="transmembrane region" description="Helical" evidence="7">
    <location>
        <begin position="95"/>
        <end position="121"/>
    </location>
</feature>
<evidence type="ECO:0000259" key="8">
    <source>
        <dbReference type="PROSITE" id="PS50850"/>
    </source>
</evidence>
<protein>
    <submittedName>
        <fullName evidence="9">Multidrug MFS transporter</fullName>
    </submittedName>
</protein>
<organism evidence="9 10">
    <name type="scientific">Ureibacillus massiliensis 4400831 = CIP 108448 = CCUG 49529</name>
    <dbReference type="NCBI Taxonomy" id="1211035"/>
    <lineage>
        <taxon>Bacteria</taxon>
        <taxon>Bacillati</taxon>
        <taxon>Bacillota</taxon>
        <taxon>Bacilli</taxon>
        <taxon>Bacillales</taxon>
        <taxon>Caryophanaceae</taxon>
        <taxon>Ureibacillus</taxon>
    </lineage>
</organism>
<evidence type="ECO:0000256" key="6">
    <source>
        <dbReference type="ARBA" id="ARBA00023136"/>
    </source>
</evidence>
<feature type="transmembrane region" description="Helical" evidence="7">
    <location>
        <begin position="72"/>
        <end position="89"/>
    </location>
</feature>
<evidence type="ECO:0000256" key="7">
    <source>
        <dbReference type="SAM" id="Phobius"/>
    </source>
</evidence>
<dbReference type="PANTHER" id="PTHR23517:SF10">
    <property type="entry name" value="MAJOR FACILITATOR SUPERFAMILY (MFS) PROFILE DOMAIN-CONTAINING PROTEIN"/>
    <property type="match status" value="1"/>
</dbReference>
<dbReference type="CDD" id="cd17329">
    <property type="entry name" value="MFS_MdtH_MDR_like"/>
    <property type="match status" value="1"/>
</dbReference>
<name>A0A0A3J7C2_9BACL</name>
<gene>
    <name evidence="9" type="ORF">CD30_07440</name>
</gene>
<dbReference type="OrthoDB" id="3268460at2"/>
<dbReference type="PRINTS" id="PR01035">
    <property type="entry name" value="TCRTETA"/>
</dbReference>
<comment type="subcellular location">
    <subcellularLocation>
        <location evidence="1">Cell membrane</location>
        <topology evidence="1">Multi-pass membrane protein</topology>
    </subcellularLocation>
</comment>
<dbReference type="EMBL" id="JPVQ01000010">
    <property type="protein sequence ID" value="KGR91093.1"/>
    <property type="molecule type" value="Genomic_DNA"/>
</dbReference>
<evidence type="ECO:0000256" key="5">
    <source>
        <dbReference type="ARBA" id="ARBA00022989"/>
    </source>
</evidence>
<keyword evidence="3" id="KW-1003">Cell membrane</keyword>
<dbReference type="InterPro" id="IPR001958">
    <property type="entry name" value="Tet-R_TetA/multi-R_MdtG-like"/>
</dbReference>
<accession>A0A0A3J7C2</accession>
<evidence type="ECO:0000256" key="4">
    <source>
        <dbReference type="ARBA" id="ARBA00022692"/>
    </source>
</evidence>
<evidence type="ECO:0000256" key="2">
    <source>
        <dbReference type="ARBA" id="ARBA00022448"/>
    </source>
</evidence>
<keyword evidence="5 7" id="KW-1133">Transmembrane helix</keyword>
<dbReference type="PROSITE" id="PS50850">
    <property type="entry name" value="MFS"/>
    <property type="match status" value="1"/>
</dbReference>
<feature type="transmembrane region" description="Helical" evidence="7">
    <location>
        <begin position="304"/>
        <end position="325"/>
    </location>
</feature>
<dbReference type="PANTHER" id="PTHR23517">
    <property type="entry name" value="RESISTANCE PROTEIN MDTM, PUTATIVE-RELATED-RELATED"/>
    <property type="match status" value="1"/>
</dbReference>
<dbReference type="InterPro" id="IPR011701">
    <property type="entry name" value="MFS"/>
</dbReference>
<feature type="transmembrane region" description="Helical" evidence="7">
    <location>
        <begin position="133"/>
        <end position="151"/>
    </location>
</feature>
<keyword evidence="6 7" id="KW-0472">Membrane</keyword>
<dbReference type="eggNOG" id="COG2814">
    <property type="taxonomic scope" value="Bacteria"/>
</dbReference>
<feature type="transmembrane region" description="Helical" evidence="7">
    <location>
        <begin position="368"/>
        <end position="387"/>
    </location>
</feature>
<feature type="transmembrane region" description="Helical" evidence="7">
    <location>
        <begin position="281"/>
        <end position="298"/>
    </location>
</feature>
<feature type="transmembrane region" description="Helical" evidence="7">
    <location>
        <begin position="337"/>
        <end position="356"/>
    </location>
</feature>
<dbReference type="GO" id="GO:0022857">
    <property type="term" value="F:transmembrane transporter activity"/>
    <property type="evidence" value="ECO:0007669"/>
    <property type="project" value="InterPro"/>
</dbReference>
<keyword evidence="4 7" id="KW-0812">Transmembrane</keyword>
<dbReference type="GO" id="GO:0005886">
    <property type="term" value="C:plasma membrane"/>
    <property type="evidence" value="ECO:0007669"/>
    <property type="project" value="UniProtKB-SubCell"/>
</dbReference>